<evidence type="ECO:0000256" key="6">
    <source>
        <dbReference type="ARBA" id="ARBA00023242"/>
    </source>
</evidence>
<dbReference type="PaxDb" id="2903-EOD05386"/>
<dbReference type="GO" id="GO:0140658">
    <property type="term" value="F:ATP-dependent chromatin remodeler activity"/>
    <property type="evidence" value="ECO:0007669"/>
    <property type="project" value="TreeGrafter"/>
</dbReference>
<keyword evidence="5" id="KW-0067">ATP-binding</keyword>
<dbReference type="SUPFAM" id="SSF52540">
    <property type="entry name" value="P-loop containing nucleoside triphosphate hydrolases"/>
    <property type="match status" value="2"/>
</dbReference>
<dbReference type="Pfam" id="PF00385">
    <property type="entry name" value="Chromo"/>
    <property type="match status" value="1"/>
</dbReference>
<dbReference type="RefSeq" id="XP_005757815.1">
    <property type="nucleotide sequence ID" value="XM_005757758.1"/>
</dbReference>
<keyword evidence="12" id="KW-1185">Reference proteome</keyword>
<proteinExistence type="predicted"/>
<evidence type="ECO:0000313" key="12">
    <source>
        <dbReference type="Proteomes" id="UP000013827"/>
    </source>
</evidence>
<evidence type="ECO:0000259" key="8">
    <source>
        <dbReference type="PROSITE" id="PS50013"/>
    </source>
</evidence>
<dbReference type="PANTHER" id="PTHR45623">
    <property type="entry name" value="CHROMODOMAIN-HELICASE-DNA-BINDING PROTEIN 3-RELATED-RELATED"/>
    <property type="match status" value="1"/>
</dbReference>
<dbReference type="OMA" id="FFCAPEQ"/>
<dbReference type="SUPFAM" id="SSF54160">
    <property type="entry name" value="Chromo domain-like"/>
    <property type="match status" value="2"/>
</dbReference>
<dbReference type="Proteomes" id="UP000013827">
    <property type="component" value="Unassembled WGS sequence"/>
</dbReference>
<dbReference type="InterPro" id="IPR038718">
    <property type="entry name" value="SNF2-like_sf"/>
</dbReference>
<dbReference type="SMART" id="SM00487">
    <property type="entry name" value="DEXDc"/>
    <property type="match status" value="1"/>
</dbReference>
<dbReference type="eggNOG" id="KOG0384">
    <property type="taxonomic scope" value="Eukaryota"/>
</dbReference>
<dbReference type="EnsemblProtists" id="EOD37157">
    <property type="protein sequence ID" value="EOD37157"/>
    <property type="gene ID" value="EMIHUDRAFT_429120"/>
</dbReference>
<evidence type="ECO:0000256" key="7">
    <source>
        <dbReference type="SAM" id="MobiDB-lite"/>
    </source>
</evidence>
<dbReference type="KEGG" id="ehx:EMIHUDRAFT_429120"/>
<dbReference type="Gene3D" id="3.40.50.10810">
    <property type="entry name" value="Tandem AAA-ATPase domain"/>
    <property type="match status" value="1"/>
</dbReference>
<dbReference type="InterPro" id="IPR001650">
    <property type="entry name" value="Helicase_C-like"/>
</dbReference>
<dbReference type="CDD" id="cd18793">
    <property type="entry name" value="SF2_C_SNF"/>
    <property type="match status" value="1"/>
</dbReference>
<dbReference type="KEGG" id="ehx:EMIHUDRAFT_426234"/>
<dbReference type="GeneID" id="17282427"/>
<feature type="domain" description="Chromo" evidence="8">
    <location>
        <begin position="210"/>
        <end position="270"/>
    </location>
</feature>
<feature type="region of interest" description="Disordered" evidence="7">
    <location>
        <begin position="1"/>
        <end position="21"/>
    </location>
</feature>
<evidence type="ECO:0000259" key="9">
    <source>
        <dbReference type="PROSITE" id="PS51192"/>
    </source>
</evidence>
<organism evidence="11 12">
    <name type="scientific">Emiliania huxleyi (strain CCMP1516)</name>
    <dbReference type="NCBI Taxonomy" id="280463"/>
    <lineage>
        <taxon>Eukaryota</taxon>
        <taxon>Haptista</taxon>
        <taxon>Haptophyta</taxon>
        <taxon>Prymnesiophyceae</taxon>
        <taxon>Isochrysidales</taxon>
        <taxon>Noelaerhabdaceae</taxon>
        <taxon>Emiliania</taxon>
    </lineage>
</organism>
<evidence type="ECO:0000256" key="5">
    <source>
        <dbReference type="ARBA" id="ARBA00022840"/>
    </source>
</evidence>
<dbReference type="GO" id="GO:0000785">
    <property type="term" value="C:chromatin"/>
    <property type="evidence" value="ECO:0007669"/>
    <property type="project" value="TreeGrafter"/>
</dbReference>
<dbReference type="Gene3D" id="2.40.50.40">
    <property type="match status" value="2"/>
</dbReference>
<dbReference type="GO" id="GO:0003682">
    <property type="term" value="F:chromatin binding"/>
    <property type="evidence" value="ECO:0007669"/>
    <property type="project" value="TreeGrafter"/>
</dbReference>
<reference evidence="12" key="1">
    <citation type="journal article" date="2013" name="Nature">
        <title>Pan genome of the phytoplankton Emiliania underpins its global distribution.</title>
        <authorList>
            <person name="Read B.A."/>
            <person name="Kegel J."/>
            <person name="Klute M.J."/>
            <person name="Kuo A."/>
            <person name="Lefebvre S.C."/>
            <person name="Maumus F."/>
            <person name="Mayer C."/>
            <person name="Miller J."/>
            <person name="Monier A."/>
            <person name="Salamov A."/>
            <person name="Young J."/>
            <person name="Aguilar M."/>
            <person name="Claverie J.M."/>
            <person name="Frickenhaus S."/>
            <person name="Gonzalez K."/>
            <person name="Herman E.K."/>
            <person name="Lin Y.C."/>
            <person name="Napier J."/>
            <person name="Ogata H."/>
            <person name="Sarno A.F."/>
            <person name="Shmutz J."/>
            <person name="Schroeder D."/>
            <person name="de Vargas C."/>
            <person name="Verret F."/>
            <person name="von Dassow P."/>
            <person name="Valentin K."/>
            <person name="Van de Peer Y."/>
            <person name="Wheeler G."/>
            <person name="Dacks J.B."/>
            <person name="Delwiche C.F."/>
            <person name="Dyhrman S.T."/>
            <person name="Glockner G."/>
            <person name="John U."/>
            <person name="Richards T."/>
            <person name="Worden A.Z."/>
            <person name="Zhang X."/>
            <person name="Grigoriev I.V."/>
            <person name="Allen A.E."/>
            <person name="Bidle K."/>
            <person name="Borodovsky M."/>
            <person name="Bowler C."/>
            <person name="Brownlee C."/>
            <person name="Cock J.M."/>
            <person name="Elias M."/>
            <person name="Gladyshev V.N."/>
            <person name="Groth M."/>
            <person name="Guda C."/>
            <person name="Hadaegh A."/>
            <person name="Iglesias-Rodriguez M.D."/>
            <person name="Jenkins J."/>
            <person name="Jones B.M."/>
            <person name="Lawson T."/>
            <person name="Leese F."/>
            <person name="Lindquist E."/>
            <person name="Lobanov A."/>
            <person name="Lomsadze A."/>
            <person name="Malik S.B."/>
            <person name="Marsh M.E."/>
            <person name="Mackinder L."/>
            <person name="Mock T."/>
            <person name="Mueller-Roeber B."/>
            <person name="Pagarete A."/>
            <person name="Parker M."/>
            <person name="Probert I."/>
            <person name="Quesneville H."/>
            <person name="Raines C."/>
            <person name="Rensing S.A."/>
            <person name="Riano-Pachon D.M."/>
            <person name="Richier S."/>
            <person name="Rokitta S."/>
            <person name="Shiraiwa Y."/>
            <person name="Soanes D.M."/>
            <person name="van der Giezen M."/>
            <person name="Wahlund T.M."/>
            <person name="Williams B."/>
            <person name="Wilson W."/>
            <person name="Wolfe G."/>
            <person name="Wurch L.L."/>
        </authorList>
    </citation>
    <scope>NUCLEOTIDE SEQUENCE</scope>
</reference>
<dbReference type="PROSITE" id="PS50013">
    <property type="entry name" value="CHROMO_2"/>
    <property type="match status" value="1"/>
</dbReference>
<dbReference type="InterPro" id="IPR014001">
    <property type="entry name" value="Helicase_ATP-bd"/>
</dbReference>
<name>A0A0D3KN22_EMIH1</name>
<dbReference type="EnsemblProtists" id="EOD05386">
    <property type="protein sequence ID" value="EOD05386"/>
    <property type="gene ID" value="EMIHUDRAFT_426234"/>
</dbReference>
<dbReference type="InterPro" id="IPR000330">
    <property type="entry name" value="SNF2_N"/>
</dbReference>
<dbReference type="InterPro" id="IPR049730">
    <property type="entry name" value="SNF2/RAD54-like_C"/>
</dbReference>
<sequence>MTKRKARATVPGGARMDLKGGKPGALVGRRLTVKYQEDEGAPAVPYLGVVTWTEPGRLYACFDGFDEADGAWVDDSDEWGWSPAAQPAPDPPGAWTPGEPAPPIDKIFLSRECKPAAGAVPAAGVPPDAAEPPPARHDELLVKWKGLAHVHCQWVPRAALEAEHSNKQRVQRWVRAHSSGEAVENTWGLDGDDAAAGAKDDELGYNADFNLVERIVASEAADEAPPRFLVKWRGLPYASCTWEGPRTLLEEQRAILAWQAREQPPPPRELRVATTRSRPPRSAFVKLTESPVFKDGRRLRPYQLEGLNWLLFSWYARRSVMLADEMGLGKTIQSISTLHHLWTHEHVRGPFLVVAPLSTLAHWKREFDEWTEMNAVVYHGTAESREVLRTHEWRFADGGAAGSKDSRDEHEPALYKFHALVTSYEVIKQDLSLLKAVPWRYMVIDEAHRLKNRDSALATDLRALRVEHMHLLSGTPLQNNTTELWALLTFLDPDLFPSLPAFLEEFGTLTDAAQVERLNTRIRPYLLRRQKNDVEKSLTPLEETIVWVEMTLFQKRTYRAILEGERELLVGGVTGAALPSLVNLQMELRKCCNHPYLIKGFLAASGKCVLLDKLLPKLRREGHRVLIFSQMVRMLDILSDYLLERRYSHERLDGTIRGDLRQAAIDRFCRPDSDTFIFLLSTRAGGLGINLTAADTCILMDSDWNPQNDVQAMARSHRIGQTKRVKVFRLVTRNTYEAEMVERANRKLGL</sequence>
<keyword evidence="6" id="KW-0539">Nucleus</keyword>
<evidence type="ECO:0000259" key="10">
    <source>
        <dbReference type="PROSITE" id="PS51194"/>
    </source>
</evidence>
<feature type="domain" description="Helicase C-terminal" evidence="10">
    <location>
        <begin position="610"/>
        <end position="750"/>
    </location>
</feature>
<dbReference type="InterPro" id="IPR023780">
    <property type="entry name" value="Chromo_domain"/>
</dbReference>
<dbReference type="GO" id="GO:0005524">
    <property type="term" value="F:ATP binding"/>
    <property type="evidence" value="ECO:0007669"/>
    <property type="project" value="UniProtKB-KW"/>
</dbReference>
<evidence type="ECO:0000256" key="1">
    <source>
        <dbReference type="ARBA" id="ARBA00004123"/>
    </source>
</evidence>
<protein>
    <submittedName>
        <fullName evidence="11">Uncharacterized protein</fullName>
    </submittedName>
</protein>
<dbReference type="InterPro" id="IPR027417">
    <property type="entry name" value="P-loop_NTPase"/>
</dbReference>
<dbReference type="GO" id="GO:0016887">
    <property type="term" value="F:ATP hydrolysis activity"/>
    <property type="evidence" value="ECO:0007669"/>
    <property type="project" value="TreeGrafter"/>
</dbReference>
<accession>A0A0D3KN22</accession>
<dbReference type="RefSeq" id="XP_005789586.1">
    <property type="nucleotide sequence ID" value="XM_005789529.1"/>
</dbReference>
<evidence type="ECO:0000256" key="3">
    <source>
        <dbReference type="ARBA" id="ARBA00022741"/>
    </source>
</evidence>
<dbReference type="HOGENOM" id="CLU_000315_8_4_1"/>
<comment type="subcellular location">
    <subcellularLocation>
        <location evidence="1">Nucleus</location>
    </subcellularLocation>
</comment>
<keyword evidence="4" id="KW-0378">Hydrolase</keyword>
<dbReference type="GeneID" id="17251569"/>
<feature type="domain" description="Helicase ATP-binding" evidence="9">
    <location>
        <begin position="311"/>
        <end position="494"/>
    </location>
</feature>
<evidence type="ECO:0000313" key="11">
    <source>
        <dbReference type="EnsemblProtists" id="EOD37157"/>
    </source>
</evidence>
<dbReference type="SMART" id="SM00298">
    <property type="entry name" value="CHROMO"/>
    <property type="match status" value="2"/>
</dbReference>
<dbReference type="PANTHER" id="PTHR45623:SF11">
    <property type="entry name" value="KISMET, ISOFORM C"/>
    <property type="match status" value="1"/>
</dbReference>
<evidence type="ECO:0000256" key="2">
    <source>
        <dbReference type="ARBA" id="ARBA00022737"/>
    </source>
</evidence>
<dbReference type="PROSITE" id="PS51194">
    <property type="entry name" value="HELICASE_CTER"/>
    <property type="match status" value="1"/>
</dbReference>
<dbReference type="Pfam" id="PF00271">
    <property type="entry name" value="Helicase_C"/>
    <property type="match status" value="1"/>
</dbReference>
<dbReference type="STRING" id="2903.R1D3J2"/>
<dbReference type="PROSITE" id="PS51192">
    <property type="entry name" value="HELICASE_ATP_BIND_1"/>
    <property type="match status" value="1"/>
</dbReference>
<dbReference type="SMART" id="SM00490">
    <property type="entry name" value="HELICc"/>
    <property type="match status" value="1"/>
</dbReference>
<reference evidence="11" key="2">
    <citation type="submission" date="2024-10" db="UniProtKB">
        <authorList>
            <consortium name="EnsemblProtists"/>
        </authorList>
    </citation>
    <scope>IDENTIFICATION</scope>
</reference>
<dbReference type="AlphaFoldDB" id="A0A0D3KN22"/>
<dbReference type="GO" id="GO:0005634">
    <property type="term" value="C:nucleus"/>
    <property type="evidence" value="ECO:0007669"/>
    <property type="project" value="UniProtKB-SubCell"/>
</dbReference>
<dbReference type="GO" id="GO:0042393">
    <property type="term" value="F:histone binding"/>
    <property type="evidence" value="ECO:0007669"/>
    <property type="project" value="TreeGrafter"/>
</dbReference>
<keyword evidence="3" id="KW-0547">Nucleotide-binding</keyword>
<dbReference type="Pfam" id="PF00176">
    <property type="entry name" value="SNF2-rel_dom"/>
    <property type="match status" value="1"/>
</dbReference>
<keyword evidence="2" id="KW-0677">Repeat</keyword>
<dbReference type="InterPro" id="IPR000953">
    <property type="entry name" value="Chromo/chromo_shadow_dom"/>
</dbReference>
<dbReference type="InterPro" id="IPR016197">
    <property type="entry name" value="Chromo-like_dom_sf"/>
</dbReference>
<evidence type="ECO:0000256" key="4">
    <source>
        <dbReference type="ARBA" id="ARBA00022801"/>
    </source>
</evidence>
<dbReference type="GO" id="GO:0003677">
    <property type="term" value="F:DNA binding"/>
    <property type="evidence" value="ECO:0007669"/>
    <property type="project" value="TreeGrafter"/>
</dbReference>
<dbReference type="Gene3D" id="3.40.50.300">
    <property type="entry name" value="P-loop containing nucleotide triphosphate hydrolases"/>
    <property type="match status" value="1"/>
</dbReference>